<organism evidence="4 5">
    <name type="scientific">Streptacidiphilus cavernicola</name>
    <dbReference type="NCBI Taxonomy" id="3342716"/>
    <lineage>
        <taxon>Bacteria</taxon>
        <taxon>Bacillati</taxon>
        <taxon>Actinomycetota</taxon>
        <taxon>Actinomycetes</taxon>
        <taxon>Kitasatosporales</taxon>
        <taxon>Streptomycetaceae</taxon>
        <taxon>Streptacidiphilus</taxon>
    </lineage>
</organism>
<evidence type="ECO:0000259" key="3">
    <source>
        <dbReference type="Pfam" id="PF19803"/>
    </source>
</evidence>
<dbReference type="EMBL" id="JBHFAB010000015">
    <property type="protein sequence ID" value="MFC1419073.1"/>
    <property type="molecule type" value="Genomic_DNA"/>
</dbReference>
<gene>
    <name evidence="4" type="ORF">ACEZDE_20905</name>
</gene>
<comment type="caution">
    <text evidence="4">The sequence shown here is derived from an EMBL/GenBank/DDBJ whole genome shotgun (WGS) entry which is preliminary data.</text>
</comment>
<feature type="region of interest" description="Disordered" evidence="1">
    <location>
        <begin position="1"/>
        <end position="24"/>
    </location>
</feature>
<evidence type="ECO:0000256" key="1">
    <source>
        <dbReference type="SAM" id="MobiDB-lite"/>
    </source>
</evidence>
<name>A0ABV6VZD6_9ACTN</name>
<protein>
    <submittedName>
        <fullName evidence="4">DUF6286 domain-containing protein</fullName>
    </submittedName>
</protein>
<feature type="transmembrane region" description="Helical" evidence="2">
    <location>
        <begin position="77"/>
        <end position="97"/>
    </location>
</feature>
<keyword evidence="2" id="KW-0472">Membrane</keyword>
<feature type="transmembrane region" description="Helical" evidence="2">
    <location>
        <begin position="29"/>
        <end position="47"/>
    </location>
</feature>
<keyword evidence="5" id="KW-1185">Reference proteome</keyword>
<evidence type="ECO:0000313" key="5">
    <source>
        <dbReference type="Proteomes" id="UP001592531"/>
    </source>
</evidence>
<dbReference type="Proteomes" id="UP001592531">
    <property type="component" value="Unassembled WGS sequence"/>
</dbReference>
<keyword evidence="2" id="KW-0812">Transmembrane</keyword>
<feature type="compositionally biased region" description="Pro residues" evidence="1">
    <location>
        <begin position="1"/>
        <end position="13"/>
    </location>
</feature>
<sequence>MNEPTPDAPAPDAPRPDARTPRRWSARRIPATLVALVGLAAAAALLAESLTRHDRTTARWRGTLYRALTGHPVDNPWITAVAVLAVVVALALVVTALTPGQRRRLAMATPDRAVRARVDRALVAALLQDRIQRVPGTGRVSVTVGRRRVRVRSRARYGEPELLHDEIERVASAALAGLTLTRPPRLVCRPTLPAATLPVAERS</sequence>
<accession>A0ABV6VZD6</accession>
<evidence type="ECO:0000256" key="2">
    <source>
        <dbReference type="SAM" id="Phobius"/>
    </source>
</evidence>
<proteinExistence type="predicted"/>
<keyword evidence="2" id="KW-1133">Transmembrane helix</keyword>
<reference evidence="4 5" key="1">
    <citation type="submission" date="2024-09" db="EMBL/GenBank/DDBJ databases">
        <authorList>
            <person name="Lee S.D."/>
        </authorList>
    </citation>
    <scope>NUCLEOTIDE SEQUENCE [LARGE SCALE GENOMIC DNA]</scope>
    <source>
        <strain evidence="4 5">N8-3</strain>
    </source>
</reference>
<feature type="domain" description="DUF6286" evidence="3">
    <location>
        <begin position="87"/>
        <end position="188"/>
    </location>
</feature>
<dbReference type="Pfam" id="PF19803">
    <property type="entry name" value="DUF6286"/>
    <property type="match status" value="1"/>
</dbReference>
<evidence type="ECO:0000313" key="4">
    <source>
        <dbReference type="EMBL" id="MFC1419073.1"/>
    </source>
</evidence>
<dbReference type="RefSeq" id="WP_380538004.1">
    <property type="nucleotide sequence ID" value="NZ_JBHFAB010000015.1"/>
</dbReference>
<dbReference type="InterPro" id="IPR046253">
    <property type="entry name" value="DUF6286"/>
</dbReference>